<dbReference type="EMBL" id="BNAH01000005">
    <property type="protein sequence ID" value="GHE86297.1"/>
    <property type="molecule type" value="Genomic_DNA"/>
</dbReference>
<protein>
    <submittedName>
        <fullName evidence="1">Uncharacterized protein</fullName>
    </submittedName>
</protein>
<proteinExistence type="predicted"/>
<name>A0ABQ3IK99_9GAMM</name>
<keyword evidence="2" id="KW-1185">Reference proteome</keyword>
<evidence type="ECO:0000313" key="2">
    <source>
        <dbReference type="Proteomes" id="UP000626370"/>
    </source>
</evidence>
<gene>
    <name evidence="1" type="ORF">GCM10011501_14280</name>
</gene>
<accession>A0ABQ3IK99</accession>
<evidence type="ECO:0000313" key="1">
    <source>
        <dbReference type="EMBL" id="GHE86297.1"/>
    </source>
</evidence>
<dbReference type="Proteomes" id="UP000626370">
    <property type="component" value="Unassembled WGS sequence"/>
</dbReference>
<comment type="caution">
    <text evidence="1">The sequence shown here is derived from an EMBL/GenBank/DDBJ whole genome shotgun (WGS) entry which is preliminary data.</text>
</comment>
<reference evidence="2" key="1">
    <citation type="journal article" date="2019" name="Int. J. Syst. Evol. Microbiol.">
        <title>The Global Catalogue of Microorganisms (GCM) 10K type strain sequencing project: providing services to taxonomists for standard genome sequencing and annotation.</title>
        <authorList>
            <consortium name="The Broad Institute Genomics Platform"/>
            <consortium name="The Broad Institute Genome Sequencing Center for Infectious Disease"/>
            <person name="Wu L."/>
            <person name="Ma J."/>
        </authorList>
    </citation>
    <scope>NUCLEOTIDE SEQUENCE [LARGE SCALE GENOMIC DNA]</scope>
    <source>
        <strain evidence="2">CGMCC 1.15922</strain>
    </source>
</reference>
<sequence length="99" mass="10869">MVRYFLAILMVIVTCSTIEQGTGDLSQKNSVDKATLVDFDLSARKNVPEDSEPSDYIIAAHSLTTNISALIEYVVFNPSFALITRHTINTRAPPHSTSV</sequence>
<organism evidence="1 2">
    <name type="scientific">Thalassotalea profundi</name>
    <dbReference type="NCBI Taxonomy" id="2036687"/>
    <lineage>
        <taxon>Bacteria</taxon>
        <taxon>Pseudomonadati</taxon>
        <taxon>Pseudomonadota</taxon>
        <taxon>Gammaproteobacteria</taxon>
        <taxon>Alteromonadales</taxon>
        <taxon>Colwelliaceae</taxon>
        <taxon>Thalassotalea</taxon>
    </lineage>
</organism>